<sequence length="65" mass="7062">MAKNEARKVYERPAVVEIGSLAELTEFGPGDRHNNPGRNFGRGHDSHGRGLGLGHHKGSSHYPDS</sequence>
<name>A0A433KP11_9GAMM</name>
<reference evidence="2 3" key="1">
    <citation type="submission" date="2018-12" db="EMBL/GenBank/DDBJ databases">
        <title>three novel Halomonas strain isolated from plants.</title>
        <authorList>
            <person name="Sun C."/>
        </authorList>
    </citation>
    <scope>NUCLEOTIDE SEQUENCE [LARGE SCALE GENOMIC DNA]</scope>
    <source>
        <strain evidence="2 3">JCM 18142</strain>
    </source>
</reference>
<dbReference type="AlphaFoldDB" id="A0A433KP11"/>
<protein>
    <submittedName>
        <fullName evidence="2">Lasso RiPP family leader peptide-containing protein</fullName>
    </submittedName>
</protein>
<gene>
    <name evidence="2" type="ORF">ELY38_11750</name>
</gene>
<evidence type="ECO:0000313" key="3">
    <source>
        <dbReference type="Proteomes" id="UP000287023"/>
    </source>
</evidence>
<proteinExistence type="predicted"/>
<organism evidence="2 3">
    <name type="scientific">Vreelandella nanhaiensis</name>
    <dbReference type="NCBI Taxonomy" id="1258546"/>
    <lineage>
        <taxon>Bacteria</taxon>
        <taxon>Pseudomonadati</taxon>
        <taxon>Pseudomonadota</taxon>
        <taxon>Gammaproteobacteria</taxon>
        <taxon>Oceanospirillales</taxon>
        <taxon>Halomonadaceae</taxon>
        <taxon>Vreelandella</taxon>
    </lineage>
</organism>
<dbReference type="EMBL" id="RZHF01000015">
    <property type="protein sequence ID" value="RUR31322.1"/>
    <property type="molecule type" value="Genomic_DNA"/>
</dbReference>
<dbReference type="RefSeq" id="WP_127062446.1">
    <property type="nucleotide sequence ID" value="NZ_RZHF01000015.1"/>
</dbReference>
<evidence type="ECO:0000313" key="2">
    <source>
        <dbReference type="EMBL" id="RUR31322.1"/>
    </source>
</evidence>
<dbReference type="Proteomes" id="UP000287023">
    <property type="component" value="Unassembled WGS sequence"/>
</dbReference>
<comment type="caution">
    <text evidence="2">The sequence shown here is derived from an EMBL/GenBank/DDBJ whole genome shotgun (WGS) entry which is preliminary data.</text>
</comment>
<accession>A0A433KP11</accession>
<dbReference type="NCBIfam" id="NF033521">
    <property type="entry name" value="lasso_leader_L3"/>
    <property type="match status" value="1"/>
</dbReference>
<keyword evidence="3" id="KW-1185">Reference proteome</keyword>
<evidence type="ECO:0000256" key="1">
    <source>
        <dbReference type="SAM" id="MobiDB-lite"/>
    </source>
</evidence>
<feature type="region of interest" description="Disordered" evidence="1">
    <location>
        <begin position="22"/>
        <end position="65"/>
    </location>
</feature>